<dbReference type="RefSeq" id="WP_252849378.1">
    <property type="nucleotide sequence ID" value="NZ_BAPW01000028.1"/>
</dbReference>
<evidence type="ECO:0000313" key="6">
    <source>
        <dbReference type="Proteomes" id="UP001523401"/>
    </source>
</evidence>
<dbReference type="InterPro" id="IPR003439">
    <property type="entry name" value="ABC_transporter-like_ATP-bd"/>
</dbReference>
<dbReference type="Pfam" id="PF00005">
    <property type="entry name" value="ABC_tran"/>
    <property type="match status" value="1"/>
</dbReference>
<feature type="domain" description="ABC transporter" evidence="4">
    <location>
        <begin position="12"/>
        <end position="248"/>
    </location>
</feature>
<evidence type="ECO:0000313" key="5">
    <source>
        <dbReference type="EMBL" id="MCO6160152.1"/>
    </source>
</evidence>
<dbReference type="SUPFAM" id="SSF52540">
    <property type="entry name" value="P-loop containing nucleoside triphosphate hydrolases"/>
    <property type="match status" value="1"/>
</dbReference>
<proteinExistence type="predicted"/>
<evidence type="ECO:0000259" key="4">
    <source>
        <dbReference type="PROSITE" id="PS50893"/>
    </source>
</evidence>
<dbReference type="PROSITE" id="PS50893">
    <property type="entry name" value="ABC_TRANSPORTER_2"/>
    <property type="match status" value="1"/>
</dbReference>
<keyword evidence="3 5" id="KW-0067">ATP-binding</keyword>
<dbReference type="EMBL" id="JAMXQU010000005">
    <property type="protein sequence ID" value="MCO6160152.1"/>
    <property type="molecule type" value="Genomic_DNA"/>
</dbReference>
<keyword evidence="2" id="KW-0547">Nucleotide-binding</keyword>
<evidence type="ECO:0000256" key="1">
    <source>
        <dbReference type="ARBA" id="ARBA00022448"/>
    </source>
</evidence>
<dbReference type="SMART" id="SM00382">
    <property type="entry name" value="AAA"/>
    <property type="match status" value="1"/>
</dbReference>
<dbReference type="PROSITE" id="PS00211">
    <property type="entry name" value="ABC_TRANSPORTER_1"/>
    <property type="match status" value="1"/>
</dbReference>
<dbReference type="InterPro" id="IPR017871">
    <property type="entry name" value="ABC_transporter-like_CS"/>
</dbReference>
<gene>
    <name evidence="5" type="ORF">NF685_08935</name>
</gene>
<protein>
    <submittedName>
        <fullName evidence="5">ATP-binding cassette domain-containing protein</fullName>
    </submittedName>
</protein>
<accession>A0ABT1CH14</accession>
<dbReference type="GO" id="GO:0005524">
    <property type="term" value="F:ATP binding"/>
    <property type="evidence" value="ECO:0007669"/>
    <property type="project" value="UniProtKB-KW"/>
</dbReference>
<comment type="caution">
    <text evidence="5">The sequence shown here is derived from an EMBL/GenBank/DDBJ whole genome shotgun (WGS) entry which is preliminary data.</text>
</comment>
<dbReference type="PANTHER" id="PTHR43023:SF3">
    <property type="entry name" value="PROTEIN TRIGALACTOSYLDIACYLGLYCEROL 3, CHLOROPLASTIC"/>
    <property type="match status" value="1"/>
</dbReference>
<keyword evidence="6" id="KW-1185">Reference proteome</keyword>
<dbReference type="InterPro" id="IPR027417">
    <property type="entry name" value="P-loop_NTPase"/>
</dbReference>
<dbReference type="InterPro" id="IPR003593">
    <property type="entry name" value="AAA+_ATPase"/>
</dbReference>
<dbReference type="PANTHER" id="PTHR43023">
    <property type="entry name" value="PROTEIN TRIGALACTOSYLDIACYLGLYCEROL 3, CHLOROPLASTIC"/>
    <property type="match status" value="1"/>
</dbReference>
<sequence>MSDVPISDVPILAMNDVTLAFGPKIIQSNIDLTVRKGSIFAVMGGSGCGKSTLLKSMIGLLRPKTGSFHVGGQDYWAGSDADRTELNHRFGVLFQSGALWSSMTVGENVALPMQMFTKLDARAIRRLVELKLALVGLLDAIDLTPSEISGGMRKRAGLARALALDPDILFFDEPSAGLDPITSARLDDLILNLRDGLDATIVIVSHELPSLFTIADDGIFLDAITKRPIAHGSPRDLRDNCDDPQVHAFMNRQRNEEGNA</sequence>
<keyword evidence="1" id="KW-0813">Transport</keyword>
<name>A0ABT1CH14_9PROT</name>
<organism evidence="5 6">
    <name type="scientific">Asaia lannensis NBRC 102526</name>
    <dbReference type="NCBI Taxonomy" id="1307926"/>
    <lineage>
        <taxon>Bacteria</taxon>
        <taxon>Pseudomonadati</taxon>
        <taxon>Pseudomonadota</taxon>
        <taxon>Alphaproteobacteria</taxon>
        <taxon>Acetobacterales</taxon>
        <taxon>Acetobacteraceae</taxon>
        <taxon>Asaia</taxon>
    </lineage>
</organism>
<evidence type="ECO:0000256" key="2">
    <source>
        <dbReference type="ARBA" id="ARBA00022741"/>
    </source>
</evidence>
<dbReference type="Gene3D" id="3.40.50.300">
    <property type="entry name" value="P-loop containing nucleotide triphosphate hydrolases"/>
    <property type="match status" value="1"/>
</dbReference>
<evidence type="ECO:0000256" key="3">
    <source>
        <dbReference type="ARBA" id="ARBA00022840"/>
    </source>
</evidence>
<reference evidence="5 6" key="1">
    <citation type="submission" date="2022-06" db="EMBL/GenBank/DDBJ databases">
        <title>Whole-genome of Asaia lannensis strain LMG 27011T.</title>
        <authorList>
            <person name="Sombolestani A."/>
        </authorList>
    </citation>
    <scope>NUCLEOTIDE SEQUENCE [LARGE SCALE GENOMIC DNA]</scope>
    <source>
        <strain evidence="5 6">NBRC 102526</strain>
    </source>
</reference>
<dbReference type="Proteomes" id="UP001523401">
    <property type="component" value="Unassembled WGS sequence"/>
</dbReference>